<dbReference type="EMBL" id="JADKRP010000006">
    <property type="protein sequence ID" value="MBF4632651.1"/>
    <property type="molecule type" value="Genomic_DNA"/>
</dbReference>
<dbReference type="RefSeq" id="WP_194676221.1">
    <property type="nucleotide sequence ID" value="NZ_CP040787.1"/>
</dbReference>
<evidence type="ECO:0008006" key="3">
    <source>
        <dbReference type="Google" id="ProtNLM"/>
    </source>
</evidence>
<dbReference type="SUPFAM" id="SSF110296">
    <property type="entry name" value="Oligoxyloglucan reducing end-specific cellobiohydrolase"/>
    <property type="match status" value="1"/>
</dbReference>
<dbReference type="InterPro" id="IPR006311">
    <property type="entry name" value="TAT_signal"/>
</dbReference>
<accession>A0A8I0SD83</accession>
<dbReference type="AlphaFoldDB" id="A0A8I0SD83"/>
<comment type="caution">
    <text evidence="1">The sequence shown here is derived from an EMBL/GenBank/DDBJ whole genome shotgun (WGS) entry which is preliminary data.</text>
</comment>
<dbReference type="Proteomes" id="UP000634579">
    <property type="component" value="Unassembled WGS sequence"/>
</dbReference>
<dbReference type="InterPro" id="IPR015943">
    <property type="entry name" value="WD40/YVTN_repeat-like_dom_sf"/>
</dbReference>
<dbReference type="Gene3D" id="2.130.10.10">
    <property type="entry name" value="YVTN repeat-like/Quinoprotein amine dehydrogenase"/>
    <property type="match status" value="1"/>
</dbReference>
<keyword evidence="2" id="KW-1185">Reference proteome</keyword>
<reference evidence="1 2" key="1">
    <citation type="submission" date="2020-10" db="EMBL/GenBank/DDBJ databases">
        <title>Draft genome sequences of plant-associated actinobacteria.</title>
        <authorList>
            <person name="Tarlachkov S.V."/>
            <person name="Starodumova I.P."/>
            <person name="Dorofeeva L.V."/>
            <person name="Prisyazhnaya N.V."/>
            <person name="Roubtsova T.V."/>
            <person name="Chizhov V.N."/>
            <person name="Nadler S.A."/>
            <person name="Subbotin S.A."/>
            <person name="Evtushenko L.I."/>
        </authorList>
    </citation>
    <scope>NUCLEOTIDE SEQUENCE [LARGE SCALE GENOMIC DNA]</scope>
    <source>
        <strain evidence="1 2">VKM Ac-2886</strain>
    </source>
</reference>
<evidence type="ECO:0000313" key="2">
    <source>
        <dbReference type="Proteomes" id="UP000634579"/>
    </source>
</evidence>
<gene>
    <name evidence="1" type="ORF">ITJ42_15635</name>
</gene>
<organism evidence="1 2">
    <name type="scientific">Clavibacter phaseoli</name>
    <dbReference type="NCBI Taxonomy" id="1734031"/>
    <lineage>
        <taxon>Bacteria</taxon>
        <taxon>Bacillati</taxon>
        <taxon>Actinomycetota</taxon>
        <taxon>Actinomycetes</taxon>
        <taxon>Micrococcales</taxon>
        <taxon>Microbacteriaceae</taxon>
        <taxon>Clavibacter</taxon>
    </lineage>
</organism>
<protein>
    <recommendedName>
        <fullName evidence="3">BNR/Asp-box repeat protein</fullName>
    </recommendedName>
</protein>
<name>A0A8I0SD83_9MICO</name>
<dbReference type="PROSITE" id="PS51318">
    <property type="entry name" value="TAT"/>
    <property type="match status" value="1"/>
</dbReference>
<evidence type="ECO:0000313" key="1">
    <source>
        <dbReference type="EMBL" id="MBF4632651.1"/>
    </source>
</evidence>
<sequence>MMNSLRLLPAIGVMRPFSRRIAVAGLGVATLLGLVGCAAGAPSATAELEHVHGLDYDPATGRTYAAAHSGLWLIPTDTLTDYGTTTPATDTTEDGPLGGVAQDTMGFTVSAAAEGTLFASGHPDPAASEALEQPNLGLIRSIDYGDSWESVSLPGETDFHDIATATLPDGQTRVYGYDSGRGVVRISDDTGTTWADGASIALRDLTVDAADPDRVFASTAEGLVASSDAGRTFTAVPGAPTLYLIDAVPESAGGGLVGVATDGRIWTSTAGLEWSGHGSAAGAVEAFSYVEGQTPWILAFDDRGVVASSDFGQEWTVLRSR</sequence>
<proteinExistence type="predicted"/>